<dbReference type="GO" id="GO:0016020">
    <property type="term" value="C:membrane"/>
    <property type="evidence" value="ECO:0007669"/>
    <property type="project" value="InterPro"/>
</dbReference>
<reference evidence="2" key="1">
    <citation type="submission" date="2018-06" db="EMBL/GenBank/DDBJ databases">
        <authorList>
            <consortium name="PulseNet: The National Subtyping Network for Foodborne Disease Surveillance"/>
            <person name="Tarr C.L."/>
            <person name="Trees E."/>
            <person name="Katz L.S."/>
            <person name="Carleton-Romer H.A."/>
            <person name="Stroika S."/>
            <person name="Kucerova Z."/>
            <person name="Roache K.F."/>
            <person name="Sabol A.L."/>
            <person name="Besser J."/>
            <person name="Gerner-Smidt P."/>
        </authorList>
    </citation>
    <scope>NUCLEOTIDE SEQUENCE</scope>
    <source>
        <strain evidence="2">PNUSAC003301</strain>
    </source>
</reference>
<feature type="transmembrane region" description="Helical" evidence="1">
    <location>
        <begin position="61"/>
        <end position="88"/>
    </location>
</feature>
<comment type="caution">
    <text evidence="2">The sequence shown here is derived from an EMBL/GenBank/DDBJ whole genome shotgun (WGS) entry which is preliminary data.</text>
</comment>
<feature type="transmembrane region" description="Helical" evidence="1">
    <location>
        <begin position="14"/>
        <end position="40"/>
    </location>
</feature>
<organism evidence="2">
    <name type="scientific">Campylobacter jejuni</name>
    <dbReference type="NCBI Taxonomy" id="197"/>
    <lineage>
        <taxon>Bacteria</taxon>
        <taxon>Pseudomonadati</taxon>
        <taxon>Campylobacterota</taxon>
        <taxon>Epsilonproteobacteria</taxon>
        <taxon>Campylobacterales</taxon>
        <taxon>Campylobacteraceae</taxon>
        <taxon>Campylobacter</taxon>
    </lineage>
</organism>
<feature type="non-terminal residue" evidence="2">
    <location>
        <position position="1"/>
    </location>
</feature>
<dbReference type="EMBL" id="AACFVE010000339">
    <property type="protein sequence ID" value="EAK3904433.1"/>
    <property type="molecule type" value="Genomic_DNA"/>
</dbReference>
<dbReference type="AlphaFoldDB" id="A0A5T0UIK6"/>
<dbReference type="GO" id="GO:0015031">
    <property type="term" value="P:protein transport"/>
    <property type="evidence" value="ECO:0007669"/>
    <property type="project" value="InterPro"/>
</dbReference>
<keyword evidence="1" id="KW-0472">Membrane</keyword>
<keyword evidence="1" id="KW-1133">Transmembrane helix</keyword>
<evidence type="ECO:0000256" key="1">
    <source>
        <dbReference type="SAM" id="Phobius"/>
    </source>
</evidence>
<keyword evidence="1" id="KW-0812">Transmembrane</keyword>
<dbReference type="Pfam" id="PF00344">
    <property type="entry name" value="SecY"/>
    <property type="match status" value="1"/>
</dbReference>
<proteinExistence type="predicted"/>
<dbReference type="Gene3D" id="1.10.3370.10">
    <property type="entry name" value="SecY subunit domain"/>
    <property type="match status" value="1"/>
</dbReference>
<dbReference type="SUPFAM" id="SSF103491">
    <property type="entry name" value="Preprotein translocase SecY subunit"/>
    <property type="match status" value="1"/>
</dbReference>
<feature type="non-terminal residue" evidence="2">
    <location>
        <position position="122"/>
    </location>
</feature>
<evidence type="ECO:0000313" key="2">
    <source>
        <dbReference type="EMBL" id="EAK3904433.1"/>
    </source>
</evidence>
<dbReference type="InterPro" id="IPR023201">
    <property type="entry name" value="SecY_dom_sf"/>
</dbReference>
<accession>A0A5T0UIK6</accession>
<gene>
    <name evidence="2" type="ORF">CW563_10180</name>
</gene>
<sequence length="122" mass="13664">QFGMIIGNILTYPFWWALGASVALIVATLGVIALAFIFELSEYRLEINRIMLNQQLLKTSYIPLKLNAGGSMAFMFGLTMLMLPQALFQLLAEYFPGNKILLWLVSNSSSTEFFGVTVYNIV</sequence>
<protein>
    <submittedName>
        <fullName evidence="2">Uncharacterized protein</fullName>
    </submittedName>
</protein>
<name>A0A5T0UIK6_CAMJU</name>
<dbReference type="InterPro" id="IPR002208">
    <property type="entry name" value="SecY/SEC61-alpha"/>
</dbReference>